<dbReference type="Proteomes" id="UP000001075">
    <property type="component" value="Unassembled WGS sequence"/>
</dbReference>
<proteinExistence type="predicted"/>
<accession>G3HAK6</accession>
<organism evidence="2 3">
    <name type="scientific">Cricetulus griseus</name>
    <name type="common">Chinese hamster</name>
    <name type="synonym">Cricetulus barabensis griseus</name>
    <dbReference type="NCBI Taxonomy" id="10029"/>
    <lineage>
        <taxon>Eukaryota</taxon>
        <taxon>Metazoa</taxon>
        <taxon>Chordata</taxon>
        <taxon>Craniata</taxon>
        <taxon>Vertebrata</taxon>
        <taxon>Euteleostomi</taxon>
        <taxon>Mammalia</taxon>
        <taxon>Eutheria</taxon>
        <taxon>Euarchontoglires</taxon>
        <taxon>Glires</taxon>
        <taxon>Rodentia</taxon>
        <taxon>Myomorpha</taxon>
        <taxon>Muroidea</taxon>
        <taxon>Cricetidae</taxon>
        <taxon>Cricetinae</taxon>
        <taxon>Cricetulus</taxon>
    </lineage>
</organism>
<dbReference type="CDD" id="cd12300">
    <property type="entry name" value="RRM1_PAR14"/>
    <property type="match status" value="1"/>
</dbReference>
<dbReference type="Gene3D" id="3.30.70.330">
    <property type="match status" value="1"/>
</dbReference>
<feature type="domain" description="PAR14-like first RRM" evidence="1">
    <location>
        <begin position="9"/>
        <end position="87"/>
    </location>
</feature>
<evidence type="ECO:0000313" key="3">
    <source>
        <dbReference type="Proteomes" id="UP000001075"/>
    </source>
</evidence>
<dbReference type="EMBL" id="JH000252">
    <property type="protein sequence ID" value="EGV92683.1"/>
    <property type="molecule type" value="Genomic_DNA"/>
</dbReference>
<dbReference type="FunFam" id="3.30.70.330:FF:000487">
    <property type="entry name" value="Poly [ADP-ribose] polymerase"/>
    <property type="match status" value="1"/>
</dbReference>
<dbReference type="AlphaFoldDB" id="G3HAK6"/>
<dbReference type="STRING" id="10029.G3HAK6"/>
<dbReference type="Pfam" id="PF23222">
    <property type="entry name" value="RRM_PARP14_1"/>
    <property type="match status" value="1"/>
</dbReference>
<dbReference type="InterPro" id="IPR057051">
    <property type="entry name" value="PARP14_RPM_1"/>
</dbReference>
<reference evidence="3" key="1">
    <citation type="journal article" date="2011" name="Nat. Biotechnol.">
        <title>The genomic sequence of the Chinese hamster ovary (CHO)-K1 cell line.</title>
        <authorList>
            <person name="Xu X."/>
            <person name="Nagarajan H."/>
            <person name="Lewis N.E."/>
            <person name="Pan S."/>
            <person name="Cai Z."/>
            <person name="Liu X."/>
            <person name="Chen W."/>
            <person name="Xie M."/>
            <person name="Wang W."/>
            <person name="Hammond S."/>
            <person name="Andersen M.R."/>
            <person name="Neff N."/>
            <person name="Passarelli B."/>
            <person name="Koh W."/>
            <person name="Fan H.C."/>
            <person name="Wang J."/>
            <person name="Gui Y."/>
            <person name="Lee K.H."/>
            <person name="Betenbaugh M.J."/>
            <person name="Quake S.R."/>
            <person name="Famili I."/>
            <person name="Palsson B.O."/>
            <person name="Wang J."/>
        </authorList>
    </citation>
    <scope>NUCLEOTIDE SEQUENCE [LARGE SCALE GENOMIC DNA]</scope>
    <source>
        <strain evidence="3">CHO K1 cell line</strain>
    </source>
</reference>
<evidence type="ECO:0000313" key="2">
    <source>
        <dbReference type="EMBL" id="EGV92683.1"/>
    </source>
</evidence>
<dbReference type="InParanoid" id="G3HAK6"/>
<gene>
    <name evidence="2" type="ORF">I79_007462</name>
</gene>
<sequence>MTASVSFPLLVEGSWGPDPPKTLINELQMYFQSPKKSGGGECKVVQQPKSPECFLVLFSTEDVRQNVLEKENHELVWQGKGTFKLAVWLPEDPDKASVSKEAVPEKVRTHGIIPRCGILLDEVWS</sequence>
<dbReference type="InterPro" id="IPR012677">
    <property type="entry name" value="Nucleotide-bd_a/b_plait_sf"/>
</dbReference>
<name>G3HAK6_CRIGR</name>
<evidence type="ECO:0000259" key="1">
    <source>
        <dbReference type="Pfam" id="PF23222"/>
    </source>
</evidence>
<protein>
    <submittedName>
        <fullName evidence="2">Poly [ADP-ribose] polymerase 14</fullName>
    </submittedName>
</protein>